<evidence type="ECO:0000256" key="2">
    <source>
        <dbReference type="ARBA" id="ARBA00007040"/>
    </source>
</evidence>
<keyword evidence="3" id="KW-0813">Transport</keyword>
<dbReference type="Gene3D" id="1.20.1740.10">
    <property type="entry name" value="Amino acid/polyamine transporter I"/>
    <property type="match status" value="1"/>
</dbReference>
<dbReference type="EMBL" id="KL363193">
    <property type="protein sequence ID" value="KFD56481.1"/>
    <property type="molecule type" value="Genomic_DNA"/>
</dbReference>
<gene>
    <name evidence="10" type="ORF">M513_02585</name>
    <name evidence="11" type="ORF">M514_02585</name>
</gene>
<feature type="transmembrane region" description="Helical" evidence="9">
    <location>
        <begin position="306"/>
        <end position="332"/>
    </location>
</feature>
<accession>A0A085NNG2</accession>
<name>A0A085NNG2_9BILA</name>
<feature type="transmembrane region" description="Helical" evidence="9">
    <location>
        <begin position="116"/>
        <end position="142"/>
    </location>
</feature>
<reference evidence="11 12" key="1">
    <citation type="journal article" date="2014" name="Nat. Genet.">
        <title>Genome and transcriptome of the porcine whipworm Trichuris suis.</title>
        <authorList>
            <person name="Jex A.R."/>
            <person name="Nejsum P."/>
            <person name="Schwarz E.M."/>
            <person name="Hu L."/>
            <person name="Young N.D."/>
            <person name="Hall R.S."/>
            <person name="Korhonen P.K."/>
            <person name="Liao S."/>
            <person name="Thamsborg S."/>
            <person name="Xia J."/>
            <person name="Xu P."/>
            <person name="Wang S."/>
            <person name="Scheerlinck J.P."/>
            <person name="Hofmann A."/>
            <person name="Sternberg P.W."/>
            <person name="Wang J."/>
            <person name="Gasser R.B."/>
        </authorList>
    </citation>
    <scope>NUCLEOTIDE SEQUENCE [LARGE SCALE GENOMIC DNA]</scope>
    <source>
        <strain evidence="11">DCEP-RM93F</strain>
        <strain evidence="10">DCEP-RM93M</strain>
    </source>
</reference>
<dbReference type="GO" id="GO:0015179">
    <property type="term" value="F:L-amino acid transmembrane transporter activity"/>
    <property type="evidence" value="ECO:0007669"/>
    <property type="project" value="TreeGrafter"/>
</dbReference>
<dbReference type="OrthoDB" id="3257095at2759"/>
<organism evidence="11">
    <name type="scientific">Trichuris suis</name>
    <name type="common">pig whipworm</name>
    <dbReference type="NCBI Taxonomy" id="68888"/>
    <lineage>
        <taxon>Eukaryota</taxon>
        <taxon>Metazoa</taxon>
        <taxon>Ecdysozoa</taxon>
        <taxon>Nematoda</taxon>
        <taxon>Enoplea</taxon>
        <taxon>Dorylaimia</taxon>
        <taxon>Trichinellida</taxon>
        <taxon>Trichuridae</taxon>
        <taxon>Trichuris</taxon>
    </lineage>
</organism>
<evidence type="ECO:0000313" key="10">
    <source>
        <dbReference type="EMBL" id="KFD56481.1"/>
    </source>
</evidence>
<feature type="transmembrane region" description="Helical" evidence="9">
    <location>
        <begin position="71"/>
        <end position="95"/>
    </location>
</feature>
<dbReference type="PANTHER" id="PTHR11785">
    <property type="entry name" value="AMINO ACID TRANSPORTER"/>
    <property type="match status" value="1"/>
</dbReference>
<evidence type="ECO:0000256" key="4">
    <source>
        <dbReference type="ARBA" id="ARBA00022475"/>
    </source>
</evidence>
<dbReference type="Pfam" id="PF13520">
    <property type="entry name" value="AA_permease_2"/>
    <property type="match status" value="1"/>
</dbReference>
<evidence type="ECO:0000256" key="3">
    <source>
        <dbReference type="ARBA" id="ARBA00022448"/>
    </source>
</evidence>
<comment type="similarity">
    <text evidence="2">Belongs to the amino acid-polyamine-organocation (APC) superfamily. L-type amino acid transporter (LAT) (TC 2.A.3.8) family.</text>
</comment>
<feature type="transmembrane region" description="Helical" evidence="9">
    <location>
        <begin position="39"/>
        <end position="59"/>
    </location>
</feature>
<dbReference type="InterPro" id="IPR002293">
    <property type="entry name" value="AA/rel_permease1"/>
</dbReference>
<evidence type="ECO:0000256" key="9">
    <source>
        <dbReference type="SAM" id="Phobius"/>
    </source>
</evidence>
<proteinExistence type="inferred from homology"/>
<evidence type="ECO:0000256" key="5">
    <source>
        <dbReference type="ARBA" id="ARBA00022692"/>
    </source>
</evidence>
<dbReference type="Proteomes" id="UP000030758">
    <property type="component" value="Unassembled WGS sequence"/>
</dbReference>
<evidence type="ECO:0000256" key="1">
    <source>
        <dbReference type="ARBA" id="ARBA00004651"/>
    </source>
</evidence>
<feature type="transmembrane region" description="Helical" evidence="9">
    <location>
        <begin position="263"/>
        <end position="286"/>
    </location>
</feature>
<dbReference type="GO" id="GO:0005886">
    <property type="term" value="C:plasma membrane"/>
    <property type="evidence" value="ECO:0007669"/>
    <property type="project" value="UniProtKB-SubCell"/>
</dbReference>
<evidence type="ECO:0000313" key="11">
    <source>
        <dbReference type="EMBL" id="KFD71008.1"/>
    </source>
</evidence>
<feature type="transmembrane region" description="Helical" evidence="9">
    <location>
        <begin position="194"/>
        <end position="213"/>
    </location>
</feature>
<comment type="subcellular location">
    <subcellularLocation>
        <location evidence="1">Cell membrane</location>
        <topology evidence="1">Multi-pass membrane protein</topology>
    </subcellularLocation>
</comment>
<keyword evidence="4" id="KW-1003">Cell membrane</keyword>
<feature type="transmembrane region" description="Helical" evidence="9">
    <location>
        <begin position="233"/>
        <end position="251"/>
    </location>
</feature>
<evidence type="ECO:0000256" key="7">
    <source>
        <dbReference type="ARBA" id="ARBA00023136"/>
    </source>
</evidence>
<dbReference type="PIRSF" id="PIRSF006060">
    <property type="entry name" value="AA_transporter"/>
    <property type="match status" value="1"/>
</dbReference>
<feature type="transmembrane region" description="Helical" evidence="9">
    <location>
        <begin position="417"/>
        <end position="440"/>
    </location>
</feature>
<keyword evidence="6 9" id="KW-1133">Transmembrane helix</keyword>
<evidence type="ECO:0008006" key="13">
    <source>
        <dbReference type="Google" id="ProtNLM"/>
    </source>
</evidence>
<keyword evidence="12" id="KW-1185">Reference proteome</keyword>
<sequence length="493" mass="53588">MTSSEAPARSSTLQATNTNGIQPSDAGSGGAPVKLKQRIGLFNGCAIIIGVIVGSGIFVSPKGVIMESGSVGMSLLVWLLCGVFSLLGALCYAELGTSIPKSGGDYAYIKEAFGPLPAFLFLWVSLVVINPSGNAITALTFANYVLQPVFGHCPLPETAVRLLAALVICLLLFINCYKVSWATKTQDVFTVTKVLALVIIIISGIVWLCMGNTEHFRDPWSGTILSPGSTSLAFYQGIYSFAGWNYLNFVTEELKDPYRNLPRAIYISLPAVTLIYVLCNMAYFAVLGVDEVIESNAVAVSFANAFMGKLAVLMPVFVACSTIGSLNGVLFASSRMFFVGARDGQLPELLSMINYKLVTPLPSLVILGILSLVMLCTTDILVLINYTAFTEALMVAFAGCGLVWLRYKQPNLPRPIKLNLIIPLLFLTMCLFLLILPFLISPFEVVISLVITISGVPIYFVGVYWKRKPDWFVKAWVKFTHLCQKLSVCVPEE</sequence>
<dbReference type="Proteomes" id="UP000030764">
    <property type="component" value="Unassembled WGS sequence"/>
</dbReference>
<feature type="transmembrane region" description="Helical" evidence="9">
    <location>
        <begin position="446"/>
        <end position="465"/>
    </location>
</feature>
<dbReference type="PANTHER" id="PTHR11785:SF528">
    <property type="entry name" value="AMINO ACID TRANSPORTER PROTEIN JHI-21"/>
    <property type="match status" value="1"/>
</dbReference>
<feature type="region of interest" description="Disordered" evidence="8">
    <location>
        <begin position="1"/>
        <end position="29"/>
    </location>
</feature>
<dbReference type="FunFam" id="1.20.1740.10:FF:000003">
    <property type="entry name" value="Y+L amino acid transporter 1 isoform X1"/>
    <property type="match status" value="1"/>
</dbReference>
<feature type="transmembrane region" description="Helical" evidence="9">
    <location>
        <begin position="353"/>
        <end position="374"/>
    </location>
</feature>
<feature type="transmembrane region" description="Helical" evidence="9">
    <location>
        <begin position="380"/>
        <end position="405"/>
    </location>
</feature>
<keyword evidence="5 9" id="KW-0812">Transmembrane</keyword>
<feature type="transmembrane region" description="Helical" evidence="9">
    <location>
        <begin position="162"/>
        <end position="182"/>
    </location>
</feature>
<evidence type="ECO:0000313" key="12">
    <source>
        <dbReference type="Proteomes" id="UP000030764"/>
    </source>
</evidence>
<protein>
    <recommendedName>
        <fullName evidence="13">Amino acid permease</fullName>
    </recommendedName>
</protein>
<feature type="compositionally biased region" description="Polar residues" evidence="8">
    <location>
        <begin position="1"/>
        <end position="22"/>
    </location>
</feature>
<dbReference type="EMBL" id="KL367484">
    <property type="protein sequence ID" value="KFD71008.1"/>
    <property type="molecule type" value="Genomic_DNA"/>
</dbReference>
<evidence type="ECO:0000256" key="6">
    <source>
        <dbReference type="ARBA" id="ARBA00022989"/>
    </source>
</evidence>
<keyword evidence="7 9" id="KW-0472">Membrane</keyword>
<evidence type="ECO:0000256" key="8">
    <source>
        <dbReference type="SAM" id="MobiDB-lite"/>
    </source>
</evidence>
<dbReference type="InterPro" id="IPR050598">
    <property type="entry name" value="AminoAcid_Transporter"/>
</dbReference>
<dbReference type="AlphaFoldDB" id="A0A085NNG2"/>